<evidence type="ECO:0000259" key="7">
    <source>
        <dbReference type="PROSITE" id="PS51085"/>
    </source>
</evidence>
<protein>
    <submittedName>
        <fullName evidence="8">Ferredoxin, 2Fe-2S</fullName>
    </submittedName>
</protein>
<dbReference type="GO" id="GO:0046872">
    <property type="term" value="F:metal ion binding"/>
    <property type="evidence" value="ECO:0007669"/>
    <property type="project" value="UniProtKB-KW"/>
</dbReference>
<dbReference type="PANTHER" id="PTHR23426:SF65">
    <property type="entry name" value="FERREDOXIN-2, MITOCHONDRIAL"/>
    <property type="match status" value="1"/>
</dbReference>
<accession>A0A239D4K1</accession>
<comment type="similarity">
    <text evidence="1">Belongs to the adrenodoxin/putidaredoxin family.</text>
</comment>
<dbReference type="InterPro" id="IPR001055">
    <property type="entry name" value="Adrenodoxin-like"/>
</dbReference>
<organism evidence="8 9">
    <name type="scientific">Edaphosphingomonas laterariae</name>
    <dbReference type="NCBI Taxonomy" id="861865"/>
    <lineage>
        <taxon>Bacteria</taxon>
        <taxon>Pseudomonadati</taxon>
        <taxon>Pseudomonadota</taxon>
        <taxon>Alphaproteobacteria</taxon>
        <taxon>Sphingomonadales</taxon>
        <taxon>Rhizorhabdaceae</taxon>
        <taxon>Edaphosphingomonas</taxon>
    </lineage>
</organism>
<feature type="domain" description="2Fe-2S ferredoxin-type" evidence="7">
    <location>
        <begin position="2"/>
        <end position="105"/>
    </location>
</feature>
<evidence type="ECO:0000313" key="9">
    <source>
        <dbReference type="Proteomes" id="UP000198281"/>
    </source>
</evidence>
<dbReference type="EMBL" id="FZOS01000003">
    <property type="protein sequence ID" value="SNS26948.1"/>
    <property type="molecule type" value="Genomic_DNA"/>
</dbReference>
<reference evidence="9" key="1">
    <citation type="submission" date="2017-06" db="EMBL/GenBank/DDBJ databases">
        <authorList>
            <person name="Varghese N."/>
            <person name="Submissions S."/>
        </authorList>
    </citation>
    <scope>NUCLEOTIDE SEQUENCE [LARGE SCALE GENOMIC DNA]</scope>
    <source>
        <strain evidence="9">LNB2</strain>
    </source>
</reference>
<dbReference type="InterPro" id="IPR012675">
    <property type="entry name" value="Beta-grasp_dom_sf"/>
</dbReference>
<keyword evidence="5" id="KW-0411">Iron-sulfur</keyword>
<dbReference type="GO" id="GO:0140647">
    <property type="term" value="P:P450-containing electron transport chain"/>
    <property type="evidence" value="ECO:0007669"/>
    <property type="project" value="InterPro"/>
</dbReference>
<keyword evidence="4" id="KW-0408">Iron</keyword>
<name>A0A239D4K1_9SPHN</name>
<evidence type="ECO:0000256" key="3">
    <source>
        <dbReference type="ARBA" id="ARBA00022723"/>
    </source>
</evidence>
<dbReference type="RefSeq" id="WP_089218476.1">
    <property type="nucleotide sequence ID" value="NZ_FZOS01000003.1"/>
</dbReference>
<dbReference type="PANTHER" id="PTHR23426">
    <property type="entry name" value="FERREDOXIN/ADRENODOXIN"/>
    <property type="match status" value="1"/>
</dbReference>
<evidence type="ECO:0000256" key="2">
    <source>
        <dbReference type="ARBA" id="ARBA00022714"/>
    </source>
</evidence>
<evidence type="ECO:0000256" key="5">
    <source>
        <dbReference type="ARBA" id="ARBA00023014"/>
    </source>
</evidence>
<dbReference type="SUPFAM" id="SSF54292">
    <property type="entry name" value="2Fe-2S ferredoxin-like"/>
    <property type="match status" value="1"/>
</dbReference>
<dbReference type="Proteomes" id="UP000198281">
    <property type="component" value="Unassembled WGS sequence"/>
</dbReference>
<dbReference type="AlphaFoldDB" id="A0A239D4K1"/>
<dbReference type="CDD" id="cd00207">
    <property type="entry name" value="fer2"/>
    <property type="match status" value="1"/>
</dbReference>
<dbReference type="OrthoDB" id="9799640at2"/>
<evidence type="ECO:0000256" key="1">
    <source>
        <dbReference type="ARBA" id="ARBA00010914"/>
    </source>
</evidence>
<dbReference type="InterPro" id="IPR001041">
    <property type="entry name" value="2Fe-2S_ferredoxin-type"/>
</dbReference>
<evidence type="ECO:0000256" key="4">
    <source>
        <dbReference type="ARBA" id="ARBA00023004"/>
    </source>
</evidence>
<dbReference type="InterPro" id="IPR036010">
    <property type="entry name" value="2Fe-2S_ferredoxin-like_sf"/>
</dbReference>
<sequence>MITINVTTRDGERQQIDGVEGSALMEMLRDAGLGVDGTCGGMCSCGSCHVYIANGAGLPAPIEDEQDMLEGMAEIVEVRPSSRLSCQILLKPEFDGLEVEIAPQF</sequence>
<evidence type="ECO:0000256" key="6">
    <source>
        <dbReference type="ARBA" id="ARBA00034078"/>
    </source>
</evidence>
<gene>
    <name evidence="8" type="ORF">SAMN06295912_103197</name>
</gene>
<dbReference type="PROSITE" id="PS51085">
    <property type="entry name" value="2FE2S_FER_2"/>
    <property type="match status" value="1"/>
</dbReference>
<dbReference type="GO" id="GO:0009055">
    <property type="term" value="F:electron transfer activity"/>
    <property type="evidence" value="ECO:0007669"/>
    <property type="project" value="TreeGrafter"/>
</dbReference>
<keyword evidence="9" id="KW-1185">Reference proteome</keyword>
<dbReference type="Pfam" id="PF00111">
    <property type="entry name" value="Fer2"/>
    <property type="match status" value="1"/>
</dbReference>
<dbReference type="GO" id="GO:0051537">
    <property type="term" value="F:2 iron, 2 sulfur cluster binding"/>
    <property type="evidence" value="ECO:0007669"/>
    <property type="project" value="UniProtKB-KW"/>
</dbReference>
<keyword evidence="2" id="KW-0001">2Fe-2S</keyword>
<dbReference type="Gene3D" id="3.10.20.30">
    <property type="match status" value="1"/>
</dbReference>
<evidence type="ECO:0000313" key="8">
    <source>
        <dbReference type="EMBL" id="SNS26948.1"/>
    </source>
</evidence>
<comment type="cofactor">
    <cofactor evidence="6">
        <name>[2Fe-2S] cluster</name>
        <dbReference type="ChEBI" id="CHEBI:190135"/>
    </cofactor>
</comment>
<keyword evidence="3" id="KW-0479">Metal-binding</keyword>
<proteinExistence type="inferred from homology"/>